<feature type="compositionally biased region" description="Gly residues" evidence="1">
    <location>
        <begin position="240"/>
        <end position="251"/>
    </location>
</feature>
<accession>A0AAX6GW75</accession>
<evidence type="ECO:0000313" key="2">
    <source>
        <dbReference type="EMBL" id="KAJ6832753.1"/>
    </source>
</evidence>
<dbReference type="GO" id="GO:0007623">
    <property type="term" value="P:circadian rhythm"/>
    <property type="evidence" value="ECO:0007669"/>
    <property type="project" value="InterPro"/>
</dbReference>
<proteinExistence type="predicted"/>
<keyword evidence="3" id="KW-1185">Reference proteome</keyword>
<feature type="region of interest" description="Disordered" evidence="1">
    <location>
        <begin position="144"/>
        <end position="178"/>
    </location>
</feature>
<gene>
    <name evidence="2" type="ORF">M6B38_125160</name>
</gene>
<evidence type="ECO:0000256" key="1">
    <source>
        <dbReference type="SAM" id="MobiDB-lite"/>
    </source>
</evidence>
<name>A0AAX6GW75_IRIPA</name>
<dbReference type="Proteomes" id="UP001140949">
    <property type="component" value="Unassembled WGS sequence"/>
</dbReference>
<evidence type="ECO:0000313" key="3">
    <source>
        <dbReference type="Proteomes" id="UP001140949"/>
    </source>
</evidence>
<reference evidence="2" key="1">
    <citation type="journal article" date="2023" name="GigaByte">
        <title>Genome assembly of the bearded iris, Iris pallida Lam.</title>
        <authorList>
            <person name="Bruccoleri R.E."/>
            <person name="Oakeley E.J."/>
            <person name="Faust A.M.E."/>
            <person name="Altorfer M."/>
            <person name="Dessus-Babus S."/>
            <person name="Burckhardt D."/>
            <person name="Oertli M."/>
            <person name="Naumann U."/>
            <person name="Petersen F."/>
            <person name="Wong J."/>
        </authorList>
    </citation>
    <scope>NUCLEOTIDE SEQUENCE</scope>
    <source>
        <strain evidence="2">GSM-AAB239-AS_SAM_17_03QT</strain>
    </source>
</reference>
<feature type="region of interest" description="Disordered" evidence="1">
    <location>
        <begin position="222"/>
        <end position="258"/>
    </location>
</feature>
<dbReference type="PANTHER" id="PTHR33334:SF5">
    <property type="entry name" value="PROTEIN LNK2"/>
    <property type="match status" value="1"/>
</dbReference>
<organism evidence="2 3">
    <name type="scientific">Iris pallida</name>
    <name type="common">Sweet iris</name>
    <dbReference type="NCBI Taxonomy" id="29817"/>
    <lineage>
        <taxon>Eukaryota</taxon>
        <taxon>Viridiplantae</taxon>
        <taxon>Streptophyta</taxon>
        <taxon>Embryophyta</taxon>
        <taxon>Tracheophyta</taxon>
        <taxon>Spermatophyta</taxon>
        <taxon>Magnoliopsida</taxon>
        <taxon>Liliopsida</taxon>
        <taxon>Asparagales</taxon>
        <taxon>Iridaceae</taxon>
        <taxon>Iridoideae</taxon>
        <taxon>Irideae</taxon>
        <taxon>Iris</taxon>
    </lineage>
</organism>
<dbReference type="AlphaFoldDB" id="A0AAX6GW75"/>
<reference evidence="2" key="2">
    <citation type="submission" date="2023-04" db="EMBL/GenBank/DDBJ databases">
        <authorList>
            <person name="Bruccoleri R.E."/>
            <person name="Oakeley E.J."/>
            <person name="Faust A.-M."/>
            <person name="Dessus-Babus S."/>
            <person name="Altorfer M."/>
            <person name="Burckhardt D."/>
            <person name="Oertli M."/>
            <person name="Naumann U."/>
            <person name="Petersen F."/>
            <person name="Wong J."/>
        </authorList>
    </citation>
    <scope>NUCLEOTIDE SEQUENCE</scope>
    <source>
        <strain evidence="2">GSM-AAB239-AS_SAM_17_03QT</strain>
        <tissue evidence="2">Leaf</tissue>
    </source>
</reference>
<feature type="compositionally biased region" description="Basic and acidic residues" evidence="1">
    <location>
        <begin position="226"/>
        <end position="239"/>
    </location>
</feature>
<comment type="caution">
    <text evidence="2">The sequence shown here is derived from an EMBL/GenBank/DDBJ whole genome shotgun (WGS) entry which is preliminary data.</text>
</comment>
<dbReference type="InterPro" id="IPR039928">
    <property type="entry name" value="LNK"/>
</dbReference>
<dbReference type="EMBL" id="JANAVB010015800">
    <property type="protein sequence ID" value="KAJ6832753.1"/>
    <property type="molecule type" value="Genomic_DNA"/>
</dbReference>
<sequence length="402" mass="44155">MSDWNLPMNEDSIWNHFGDECDRRNDLLYDICTPSMNDLEDVDRMLGCDFGFGSQSEALHGLRKCRDSSDGEIKSQSAVRMEVDDSDIAAVVKSSFQSMNTGNSSDNCKMLKKRYSSTATRNEPADHTNRSTYGLDQIQIFEDKDPLPPVLPSDHQPCSSGLSSKKNHCNTGNPQFQLDNRLLPDQFMGRLFDPSSKPPPPSHGQELHNALMAEFRHGQASCSTFENERQRTRQQHQHEGGGGGGGGGGVEATGSLELPPFNADLTAQECARSFAMDSTAQETSCMKQVFSNDVNPEATNLLQLHNVMNEMDVAARRCISNSLYRLARSSMKRPNLSDLSNGSSESVFARSSKRLAGGTDANTNLLDQSVAKLLFYKPFDLAISSSAEAMLHKSGMLIGIPL</sequence>
<dbReference type="GO" id="GO:0006355">
    <property type="term" value="P:regulation of DNA-templated transcription"/>
    <property type="evidence" value="ECO:0007669"/>
    <property type="project" value="InterPro"/>
</dbReference>
<feature type="compositionally biased region" description="Polar residues" evidence="1">
    <location>
        <begin position="156"/>
        <end position="178"/>
    </location>
</feature>
<dbReference type="PANTHER" id="PTHR33334">
    <property type="entry name" value="PROTEIN LNK1"/>
    <property type="match status" value="1"/>
</dbReference>
<protein>
    <submittedName>
        <fullName evidence="2">Protein LNK1-like isoform X2</fullName>
    </submittedName>
</protein>